<gene>
    <name evidence="1" type="ORF">EB796_021335</name>
</gene>
<comment type="caution">
    <text evidence="1">The sequence shown here is derived from an EMBL/GenBank/DDBJ whole genome shotgun (WGS) entry which is preliminary data.</text>
</comment>
<dbReference type="EMBL" id="VXIV02003179">
    <property type="protein sequence ID" value="KAF6020363.1"/>
    <property type="molecule type" value="Genomic_DNA"/>
</dbReference>
<evidence type="ECO:0000313" key="1">
    <source>
        <dbReference type="EMBL" id="KAF6020363.1"/>
    </source>
</evidence>
<accession>A0A7J7J2P6</accession>
<dbReference type="AlphaFoldDB" id="A0A7J7J2P6"/>
<dbReference type="Proteomes" id="UP000593567">
    <property type="component" value="Unassembled WGS sequence"/>
</dbReference>
<proteinExistence type="predicted"/>
<keyword evidence="2" id="KW-1185">Reference proteome</keyword>
<reference evidence="1" key="1">
    <citation type="submission" date="2020-06" db="EMBL/GenBank/DDBJ databases">
        <title>Draft genome of Bugula neritina, a colonial animal packing powerful symbionts and potential medicines.</title>
        <authorList>
            <person name="Rayko M."/>
        </authorList>
    </citation>
    <scope>NUCLEOTIDE SEQUENCE [LARGE SCALE GENOMIC DNA]</scope>
    <source>
        <strain evidence="1">Kwan_BN1</strain>
    </source>
</reference>
<organism evidence="1 2">
    <name type="scientific">Bugula neritina</name>
    <name type="common">Brown bryozoan</name>
    <name type="synonym">Sertularia neritina</name>
    <dbReference type="NCBI Taxonomy" id="10212"/>
    <lineage>
        <taxon>Eukaryota</taxon>
        <taxon>Metazoa</taxon>
        <taxon>Spiralia</taxon>
        <taxon>Lophotrochozoa</taxon>
        <taxon>Bryozoa</taxon>
        <taxon>Gymnolaemata</taxon>
        <taxon>Cheilostomatida</taxon>
        <taxon>Flustrina</taxon>
        <taxon>Buguloidea</taxon>
        <taxon>Bugulidae</taxon>
        <taxon>Bugula</taxon>
    </lineage>
</organism>
<protein>
    <submittedName>
        <fullName evidence="1">Uncharacterized protein</fullName>
    </submittedName>
</protein>
<evidence type="ECO:0000313" key="2">
    <source>
        <dbReference type="Proteomes" id="UP000593567"/>
    </source>
</evidence>
<name>A0A7J7J2P6_BUGNE</name>
<sequence length="123" mass="14082">MFSCNLTIRYPDTLCIHVVFVDQRLSRSHDFSLPYILTHTSYTVVQIKQHAAMAYLKLTKADAGTHLPYVSVPGLFYFYLNRGINSFMNTIWNSLTCIIRHFATGNAYACVFTVLYQSMSHTS</sequence>